<dbReference type="EMBL" id="NCVQ01000002">
    <property type="protein sequence ID" value="PWZ43418.1"/>
    <property type="molecule type" value="Genomic_DNA"/>
</dbReference>
<evidence type="ECO:0000313" key="1">
    <source>
        <dbReference type="EMBL" id="PWZ43418.1"/>
    </source>
</evidence>
<sequence>MNALSMALYVASRSRVEPSSCFGKHLSLSRMRLL</sequence>
<name>A0A3L6G5B7_MAIZE</name>
<organism evidence="1">
    <name type="scientific">Zea mays</name>
    <name type="common">Maize</name>
    <dbReference type="NCBI Taxonomy" id="4577"/>
    <lineage>
        <taxon>Eukaryota</taxon>
        <taxon>Viridiplantae</taxon>
        <taxon>Streptophyta</taxon>
        <taxon>Embryophyta</taxon>
        <taxon>Tracheophyta</taxon>
        <taxon>Spermatophyta</taxon>
        <taxon>Magnoliopsida</taxon>
        <taxon>Liliopsida</taxon>
        <taxon>Poales</taxon>
        <taxon>Poaceae</taxon>
        <taxon>PACMAD clade</taxon>
        <taxon>Panicoideae</taxon>
        <taxon>Andropogonodae</taxon>
        <taxon>Andropogoneae</taxon>
        <taxon>Tripsacinae</taxon>
        <taxon>Zea</taxon>
    </lineage>
</organism>
<protein>
    <submittedName>
        <fullName evidence="1">Uncharacterized protein</fullName>
    </submittedName>
</protein>
<accession>A0A3L6G5B7</accession>
<dbReference type="Proteomes" id="UP000251960">
    <property type="component" value="Chromosome 10"/>
</dbReference>
<dbReference type="AlphaFoldDB" id="A0A3L6G5B7"/>
<proteinExistence type="predicted"/>
<gene>
    <name evidence="1" type="ORF">Zm00014a_017492</name>
</gene>
<comment type="caution">
    <text evidence="1">The sequence shown here is derived from an EMBL/GenBank/DDBJ whole genome shotgun (WGS) entry which is preliminary data.</text>
</comment>
<reference evidence="1" key="1">
    <citation type="journal article" date="2018" name="Nat. Genet.">
        <title>Extensive intraspecific gene order and gene structural variations between Mo17 and other maize genomes.</title>
        <authorList>
            <person name="Sun S."/>
            <person name="Zhou Y."/>
            <person name="Chen J."/>
            <person name="Shi J."/>
            <person name="Zhao H."/>
            <person name="Zhao H."/>
            <person name="Song W."/>
            <person name="Zhang M."/>
            <person name="Cui Y."/>
            <person name="Dong X."/>
            <person name="Liu H."/>
            <person name="Ma X."/>
            <person name="Jiao Y."/>
            <person name="Wang B."/>
            <person name="Wei X."/>
            <person name="Stein J.C."/>
            <person name="Glaubitz J.C."/>
            <person name="Lu F."/>
            <person name="Yu G."/>
            <person name="Liang C."/>
            <person name="Fengler K."/>
            <person name="Li B."/>
            <person name="Rafalski A."/>
            <person name="Schnable P.S."/>
            <person name="Ware D.H."/>
            <person name="Buckler E.S."/>
            <person name="Lai J."/>
        </authorList>
    </citation>
    <scope>NUCLEOTIDE SEQUENCE [LARGE SCALE GENOMIC DNA]</scope>
    <source>
        <tissue evidence="1">Seedling</tissue>
    </source>
</reference>